<accession>A0A3B1E723</accession>
<proteinExistence type="predicted"/>
<dbReference type="EMBL" id="UOYO01000020">
    <property type="protein sequence ID" value="VAY87043.1"/>
    <property type="molecule type" value="Genomic_DNA"/>
</dbReference>
<dbReference type="AlphaFoldDB" id="A0A3B1E723"/>
<evidence type="ECO:0000313" key="1">
    <source>
        <dbReference type="EMBL" id="VAY87043.1"/>
    </source>
</evidence>
<reference evidence="1" key="1">
    <citation type="submission" date="2018-10" db="EMBL/GenBank/DDBJ databases">
        <authorList>
            <person name="Aoki K."/>
        </authorList>
    </citation>
    <scope>NUCLEOTIDE SEQUENCE</scope>
</reference>
<organism evidence="1">
    <name type="scientific">hydrothermal vent metagenome</name>
    <dbReference type="NCBI Taxonomy" id="652676"/>
    <lineage>
        <taxon>unclassified sequences</taxon>
        <taxon>metagenomes</taxon>
        <taxon>ecological metagenomes</taxon>
    </lineage>
</organism>
<protein>
    <submittedName>
        <fullName evidence="1">Uncharacterized protein</fullName>
    </submittedName>
</protein>
<sequence>MRLMRVLLVIRMENLKKITNAQNQDTKLYYAYKKEFN</sequence>
<name>A0A3B1E723_9ZZZZ</name>
<gene>
    <name evidence="1" type="ORF">MNB_ARC-1_628</name>
</gene>